<proteinExistence type="predicted"/>
<name>A0A0C1TWY1_9CLOT</name>
<gene>
    <name evidence="1" type="ORF">U732_121</name>
</gene>
<accession>A0A0C1TWY1</accession>
<dbReference type="OrthoDB" id="1925063at2"/>
<reference evidence="1 2" key="1">
    <citation type="journal article" date="2015" name="Infect. Genet. Evol.">
        <title>Genomic sequences of six botulinum neurotoxin-producing strains representing three clostridial species illustrate the mobility and diversity of botulinum neurotoxin genes.</title>
        <authorList>
            <person name="Smith T.J."/>
            <person name="Hill K.K."/>
            <person name="Xie G."/>
            <person name="Foley B.T."/>
            <person name="Williamson C.H."/>
            <person name="Foster J.T."/>
            <person name="Johnson S.L."/>
            <person name="Chertkov O."/>
            <person name="Teshima H."/>
            <person name="Gibbons H.S."/>
            <person name="Johnsky L.A."/>
            <person name="Karavis M.A."/>
            <person name="Smith L.A."/>
        </authorList>
    </citation>
    <scope>NUCLEOTIDE SEQUENCE [LARGE SCALE GENOMIC DNA]</scope>
    <source>
        <strain evidence="1 2">CDC 2741</strain>
    </source>
</reference>
<organism evidence="1 2">
    <name type="scientific">Clostridium argentinense CDC 2741</name>
    <dbReference type="NCBI Taxonomy" id="1418104"/>
    <lineage>
        <taxon>Bacteria</taxon>
        <taxon>Bacillati</taxon>
        <taxon>Bacillota</taxon>
        <taxon>Clostridia</taxon>
        <taxon>Eubacteriales</taxon>
        <taxon>Clostridiaceae</taxon>
        <taxon>Clostridium</taxon>
    </lineage>
</organism>
<keyword evidence="2" id="KW-1185">Reference proteome</keyword>
<evidence type="ECO:0000313" key="2">
    <source>
        <dbReference type="Proteomes" id="UP000031366"/>
    </source>
</evidence>
<dbReference type="Proteomes" id="UP000031366">
    <property type="component" value="Unassembled WGS sequence"/>
</dbReference>
<dbReference type="RefSeq" id="WP_039635797.1">
    <property type="nucleotide sequence ID" value="NZ_AYSO01000020.1"/>
</dbReference>
<evidence type="ECO:0000313" key="1">
    <source>
        <dbReference type="EMBL" id="KIE45199.1"/>
    </source>
</evidence>
<dbReference type="AlphaFoldDB" id="A0A0C1TWY1"/>
<protein>
    <submittedName>
        <fullName evidence="1">Uncharacterized protein</fullName>
    </submittedName>
</protein>
<comment type="caution">
    <text evidence="1">The sequence shown here is derived from an EMBL/GenBank/DDBJ whole genome shotgun (WGS) entry which is preliminary data.</text>
</comment>
<dbReference type="EMBL" id="AYSO01000020">
    <property type="protein sequence ID" value="KIE45199.1"/>
    <property type="molecule type" value="Genomic_DNA"/>
</dbReference>
<sequence length="166" mass="18279">MSYLAINKSGSSFPVYDGNKVQIGTISRNEKFAVQAGGPVESGIDFLDGSGRWRSGYCKNVSGGLSNWINYAYSHSGHWINDNYFKAAESVDVYNSGGVYERTLPAGTLILPYNRNSAENGTNHTDWLRIKTVYDPSGNTLGNVHGMYVDCKLRYNSMNTAVVGNW</sequence>